<feature type="transmembrane region" description="Helical" evidence="1">
    <location>
        <begin position="96"/>
        <end position="118"/>
    </location>
</feature>
<dbReference type="RefSeq" id="WP_126198054.1">
    <property type="nucleotide sequence ID" value="NZ_CP085954.1"/>
</dbReference>
<reference evidence="3 6" key="2">
    <citation type="submission" date="2021-04" db="EMBL/GenBank/DDBJ databases">
        <title>Whole genome sequence analysis of a thiophenic sulfur metabolizing bacteria.</title>
        <authorList>
            <person name="Akhtar N."/>
            <person name="Akram J."/>
            <person name="Aslam A."/>
        </authorList>
    </citation>
    <scope>NUCLEOTIDE SEQUENCE [LARGE SCALE GENOMIC DNA]</scope>
    <source>
        <strain evidence="3 6">3OW</strain>
    </source>
</reference>
<dbReference type="EMBL" id="JAGXOE010000001">
    <property type="protein sequence ID" value="MBS4099811.1"/>
    <property type="molecule type" value="Genomic_DNA"/>
</dbReference>
<evidence type="ECO:0000313" key="5">
    <source>
        <dbReference type="Proteomes" id="UP000271626"/>
    </source>
</evidence>
<proteinExistence type="predicted"/>
<gene>
    <name evidence="3" type="ORF">KFZ73_01040</name>
    <name evidence="4" type="ORF">NCTC10741_04121</name>
</gene>
<sequence>MAGRALGVAAKVSAVMGALAATAQAALAGRFLAGDFGALDLHREVASVLGGIVILSAILAGIGRIRRRGELKEVVVAVALVVGVAAQAALARANLLAVHVPTGVAVLSLSYFHVALVLRPSRVPERTARLKGGIRG</sequence>
<dbReference type="Proteomes" id="UP000676853">
    <property type="component" value="Unassembled WGS sequence"/>
</dbReference>
<organism evidence="4 5">
    <name type="scientific">Tsukamurella paurometabola</name>
    <name type="common">Corynebacterium paurometabolum</name>
    <dbReference type="NCBI Taxonomy" id="2061"/>
    <lineage>
        <taxon>Bacteria</taxon>
        <taxon>Bacillati</taxon>
        <taxon>Actinomycetota</taxon>
        <taxon>Actinomycetes</taxon>
        <taxon>Mycobacteriales</taxon>
        <taxon>Tsukamurellaceae</taxon>
        <taxon>Tsukamurella</taxon>
    </lineage>
</organism>
<keyword evidence="1" id="KW-0812">Transmembrane</keyword>
<evidence type="ECO:0000256" key="1">
    <source>
        <dbReference type="SAM" id="Phobius"/>
    </source>
</evidence>
<evidence type="ECO:0000313" key="3">
    <source>
        <dbReference type="EMBL" id="MBS4099811.1"/>
    </source>
</evidence>
<keyword evidence="1" id="KW-1133">Transmembrane helix</keyword>
<keyword evidence="2" id="KW-0732">Signal</keyword>
<dbReference type="AlphaFoldDB" id="A0A3P8ME00"/>
<feature type="transmembrane region" description="Helical" evidence="1">
    <location>
        <begin position="41"/>
        <end position="62"/>
    </location>
</feature>
<name>A0A3P8ME00_TSUPA</name>
<accession>A0A3P8ME00</accession>
<feature type="chain" id="PRO_5038486703" evidence="2">
    <location>
        <begin position="21"/>
        <end position="136"/>
    </location>
</feature>
<keyword evidence="1" id="KW-0472">Membrane</keyword>
<feature type="signal peptide" evidence="2">
    <location>
        <begin position="1"/>
        <end position="20"/>
    </location>
</feature>
<evidence type="ECO:0000256" key="2">
    <source>
        <dbReference type="SAM" id="SignalP"/>
    </source>
</evidence>
<feature type="transmembrane region" description="Helical" evidence="1">
    <location>
        <begin position="74"/>
        <end position="90"/>
    </location>
</feature>
<evidence type="ECO:0000313" key="6">
    <source>
        <dbReference type="Proteomes" id="UP000676853"/>
    </source>
</evidence>
<protein>
    <submittedName>
        <fullName evidence="4">Uncharacterized protein</fullName>
    </submittedName>
</protein>
<keyword evidence="6" id="KW-1185">Reference proteome</keyword>
<dbReference type="EMBL" id="LR131273">
    <property type="protein sequence ID" value="VDR40956.1"/>
    <property type="molecule type" value="Genomic_DNA"/>
</dbReference>
<reference evidence="4 5" key="1">
    <citation type="submission" date="2018-12" db="EMBL/GenBank/DDBJ databases">
        <authorList>
            <consortium name="Pathogen Informatics"/>
        </authorList>
    </citation>
    <scope>NUCLEOTIDE SEQUENCE [LARGE SCALE GENOMIC DNA]</scope>
    <source>
        <strain evidence="4 5">NCTC10741</strain>
    </source>
</reference>
<evidence type="ECO:0000313" key="4">
    <source>
        <dbReference type="EMBL" id="VDR40956.1"/>
    </source>
</evidence>
<dbReference type="Proteomes" id="UP000271626">
    <property type="component" value="Chromosome"/>
</dbReference>